<dbReference type="AlphaFoldDB" id="A0A9N9RN03"/>
<keyword evidence="1" id="KW-0175">Coiled coil</keyword>
<feature type="coiled-coil region" evidence="1">
    <location>
        <begin position="205"/>
        <end position="232"/>
    </location>
</feature>
<evidence type="ECO:0000256" key="3">
    <source>
        <dbReference type="SAM" id="SignalP"/>
    </source>
</evidence>
<feature type="chain" id="PRO_5040424228" evidence="3">
    <location>
        <begin position="21"/>
        <end position="281"/>
    </location>
</feature>
<name>A0A9N9RN03_9DIPT</name>
<sequence length="281" mass="31973">MIIFSGILITILNLIVQSSAQNKTSLNQLVKEDIIFNNSNKGSLEVMKQVISQRIVKDPQTYSFDEILRALRNVCVQWNNNSLWKCAATTKMRPLEKFEANCTVLLVTSEQQEKQNQQPDQQQQCDISLSAFSDIYNEYLSDHSEIETASTSDTDSSSSTTSISNQTSIIKNKENYEQKNRPDIRNNLHNNQLFGVQLEVNFLLLEAERRKLKILQQELNLSLDECDKFECKKRNQSQCHELLLTISHKSRALHLTDLSKTSPIPKLPSNGSKIISIIGSP</sequence>
<reference evidence="4" key="1">
    <citation type="submission" date="2022-01" db="EMBL/GenBank/DDBJ databases">
        <authorList>
            <person name="King R."/>
        </authorList>
    </citation>
    <scope>NUCLEOTIDE SEQUENCE</scope>
</reference>
<protein>
    <submittedName>
        <fullName evidence="4">Uncharacterized protein</fullName>
    </submittedName>
</protein>
<evidence type="ECO:0000313" key="5">
    <source>
        <dbReference type="Proteomes" id="UP001153620"/>
    </source>
</evidence>
<dbReference type="OrthoDB" id="73691at2759"/>
<gene>
    <name evidence="4" type="ORF">CHIRRI_LOCUS2470</name>
</gene>
<feature type="compositionally biased region" description="Low complexity" evidence="2">
    <location>
        <begin position="147"/>
        <end position="170"/>
    </location>
</feature>
<evidence type="ECO:0000313" key="4">
    <source>
        <dbReference type="EMBL" id="CAG9799504.1"/>
    </source>
</evidence>
<proteinExistence type="predicted"/>
<reference evidence="4" key="2">
    <citation type="submission" date="2022-10" db="EMBL/GenBank/DDBJ databases">
        <authorList>
            <consortium name="ENA_rothamsted_submissions"/>
            <consortium name="culmorum"/>
            <person name="King R."/>
        </authorList>
    </citation>
    <scope>NUCLEOTIDE SEQUENCE</scope>
</reference>
<evidence type="ECO:0000256" key="1">
    <source>
        <dbReference type="SAM" id="Coils"/>
    </source>
</evidence>
<dbReference type="EMBL" id="OU895877">
    <property type="protein sequence ID" value="CAG9799504.1"/>
    <property type="molecule type" value="Genomic_DNA"/>
</dbReference>
<keyword evidence="3" id="KW-0732">Signal</keyword>
<evidence type="ECO:0000256" key="2">
    <source>
        <dbReference type="SAM" id="MobiDB-lite"/>
    </source>
</evidence>
<feature type="compositionally biased region" description="Basic and acidic residues" evidence="2">
    <location>
        <begin position="171"/>
        <end position="181"/>
    </location>
</feature>
<keyword evidence="5" id="KW-1185">Reference proteome</keyword>
<accession>A0A9N9RN03</accession>
<dbReference type="Proteomes" id="UP001153620">
    <property type="component" value="Chromosome 1"/>
</dbReference>
<organism evidence="4 5">
    <name type="scientific">Chironomus riparius</name>
    <dbReference type="NCBI Taxonomy" id="315576"/>
    <lineage>
        <taxon>Eukaryota</taxon>
        <taxon>Metazoa</taxon>
        <taxon>Ecdysozoa</taxon>
        <taxon>Arthropoda</taxon>
        <taxon>Hexapoda</taxon>
        <taxon>Insecta</taxon>
        <taxon>Pterygota</taxon>
        <taxon>Neoptera</taxon>
        <taxon>Endopterygota</taxon>
        <taxon>Diptera</taxon>
        <taxon>Nematocera</taxon>
        <taxon>Chironomoidea</taxon>
        <taxon>Chironomidae</taxon>
        <taxon>Chironominae</taxon>
        <taxon>Chironomus</taxon>
    </lineage>
</organism>
<feature type="signal peptide" evidence="3">
    <location>
        <begin position="1"/>
        <end position="20"/>
    </location>
</feature>
<feature type="region of interest" description="Disordered" evidence="2">
    <location>
        <begin position="146"/>
        <end position="181"/>
    </location>
</feature>